<keyword evidence="1" id="KW-0732">Signal</keyword>
<evidence type="ECO:0000256" key="1">
    <source>
        <dbReference type="SAM" id="SignalP"/>
    </source>
</evidence>
<dbReference type="NCBIfam" id="NF038133">
    <property type="entry name" value="choice_anch_L"/>
    <property type="match status" value="1"/>
</dbReference>
<gene>
    <name evidence="3" type="ORF">GCM10010831_03910</name>
</gene>
<dbReference type="Gene3D" id="2.60.40.10">
    <property type="entry name" value="Immunoglobulins"/>
    <property type="match status" value="1"/>
</dbReference>
<protein>
    <recommendedName>
        <fullName evidence="2">Ig-like domain-containing protein</fullName>
    </recommendedName>
</protein>
<accession>A0A916ZN05</accession>
<dbReference type="EMBL" id="BMGL01000002">
    <property type="protein sequence ID" value="GGE05437.1"/>
    <property type="molecule type" value="Genomic_DNA"/>
</dbReference>
<reference evidence="3 4" key="1">
    <citation type="journal article" date="2014" name="Int. J. Syst. Evol. Microbiol.">
        <title>Complete genome sequence of Corynebacterium casei LMG S-19264T (=DSM 44701T), isolated from a smear-ripened cheese.</title>
        <authorList>
            <consortium name="US DOE Joint Genome Institute (JGI-PGF)"/>
            <person name="Walter F."/>
            <person name="Albersmeier A."/>
            <person name="Kalinowski J."/>
            <person name="Ruckert C."/>
        </authorList>
    </citation>
    <scope>NUCLEOTIDE SEQUENCE [LARGE SCALE GENOMIC DNA]</scope>
    <source>
        <strain evidence="3 4">CGMCC 1.12925</strain>
    </source>
</reference>
<name>A0A916ZN05_9FLAO</name>
<dbReference type="RefSeq" id="WP_188405082.1">
    <property type="nucleotide sequence ID" value="NZ_BMGL01000002.1"/>
</dbReference>
<proteinExistence type="predicted"/>
<organism evidence="3 4">
    <name type="scientific">Psychroflexus salis</name>
    <dbReference type="NCBI Taxonomy" id="1526574"/>
    <lineage>
        <taxon>Bacteria</taxon>
        <taxon>Pseudomonadati</taxon>
        <taxon>Bacteroidota</taxon>
        <taxon>Flavobacteriia</taxon>
        <taxon>Flavobacteriales</taxon>
        <taxon>Flavobacteriaceae</taxon>
        <taxon>Psychroflexus</taxon>
    </lineage>
</organism>
<dbReference type="InterPro" id="IPR007110">
    <property type="entry name" value="Ig-like_dom"/>
</dbReference>
<dbReference type="Pfam" id="PF13585">
    <property type="entry name" value="CHU_C"/>
    <property type="match status" value="1"/>
</dbReference>
<dbReference type="InterPro" id="IPR049804">
    <property type="entry name" value="Choice_anch_L"/>
</dbReference>
<evidence type="ECO:0000259" key="2">
    <source>
        <dbReference type="PROSITE" id="PS50835"/>
    </source>
</evidence>
<feature type="chain" id="PRO_5036857516" description="Ig-like domain-containing protein" evidence="1">
    <location>
        <begin position="20"/>
        <end position="940"/>
    </location>
</feature>
<dbReference type="AlphaFoldDB" id="A0A916ZN05"/>
<dbReference type="PROSITE" id="PS50835">
    <property type="entry name" value="IG_LIKE"/>
    <property type="match status" value="1"/>
</dbReference>
<keyword evidence="4" id="KW-1185">Reference proteome</keyword>
<dbReference type="Proteomes" id="UP000599688">
    <property type="component" value="Unassembled WGS sequence"/>
</dbReference>
<feature type="signal peptide" evidence="1">
    <location>
        <begin position="1"/>
        <end position="19"/>
    </location>
</feature>
<sequence>MKQINYLFLLGMIPIWSFAQQITINPVPAPTSGYTPEFLINEVLIEGDCAQVDNVISPMNASFDGQAFESYAYFESNGADFPFEDGIVLASADVTTIPNGPIGGGFGGWTGDPDLAALSGENSNNATTIEFDFVPFVNEISFNYLMASQEYDDFFNFPCTYEDTFAFIISGPYDADGNLIIDDFPEGTPGVFQNINSYNTDANPNTPDVEVDMGGLNIATLPGTNIPATVTNIHNFTNCNPGDPGEFAAAQFYDAANSGNGSTAFNGQTIPLVASTNVIAGQLYKIKLSIGDSRDTAFNSAVFIEGESFNLGDIDLGDPITLQDPDAECTGTVIILDTGLPANTEIVFEWYFNEEVGANPTELIVGEEGPSLNVTETGTYAVFAFIPGPDGAPLGCFNTGFTSLEFFDTPEGNLEDTLICPSGEVDLNATPTNLDDLLAQDENGPTYTWFLNANEIEGENGPILTATEPGEYEVEIDFNACSVNLTSSVTLVDYDMTLGEDVSSCVAVSDAPSFEITPEFSNLTEAELLNVDYLWSTGETSPTITVNSSGVYTLTTTYESCEITAEVTINFIPTPDITLEDVAICDDSSVTLDAEINNINELNAIDPDGITYTWFQNGTEISGENESSLVVNEADFYSVEVDFLGCDASEEVEISILNYFVDLGDAPLPCIQEGQSPEFTIIPDLVGVDDSDLDLVEYQWSTGETSSSITVTESGTYSLTTSLNGCIETDEVEVIFTEAQDVFVPNFVVCFDEASLEIKSNYTFNTADEIIWEDPNGIITQDQANLNLDWSLTSGVSNAENEIVGEYSLTVIIGGCEVSTTFEVDFRRQSEVDSAMNSGNIMISCSLPEGISPNADGVNDCFDLSFLAIEPGINNLQIFNRYGRKVFEADSSYTNQFCGQDDGGNNLVTGTYFYVLKLNEAGQGFEQVERGWVYINREEQ</sequence>
<evidence type="ECO:0000313" key="3">
    <source>
        <dbReference type="EMBL" id="GGE05437.1"/>
    </source>
</evidence>
<feature type="domain" description="Ig-like" evidence="2">
    <location>
        <begin position="575"/>
        <end position="655"/>
    </location>
</feature>
<dbReference type="InterPro" id="IPR013783">
    <property type="entry name" value="Ig-like_fold"/>
</dbReference>
<evidence type="ECO:0000313" key="4">
    <source>
        <dbReference type="Proteomes" id="UP000599688"/>
    </source>
</evidence>
<comment type="caution">
    <text evidence="3">The sequence shown here is derived from an EMBL/GenBank/DDBJ whole genome shotgun (WGS) entry which is preliminary data.</text>
</comment>